<evidence type="ECO:0000313" key="4">
    <source>
        <dbReference type="EMBL" id="KAK6339826.1"/>
    </source>
</evidence>
<gene>
    <name evidence="4" type="ORF">TWF718_009216</name>
</gene>
<dbReference type="EMBL" id="JAVHNR010000006">
    <property type="protein sequence ID" value="KAK6339826.1"/>
    <property type="molecule type" value="Genomic_DNA"/>
</dbReference>
<protein>
    <submittedName>
        <fullName evidence="4">Uncharacterized protein</fullName>
    </submittedName>
</protein>
<dbReference type="SUPFAM" id="SSF101751">
    <property type="entry name" value="Hydrophobin II, HfbII"/>
    <property type="match status" value="1"/>
</dbReference>
<keyword evidence="2" id="KW-1015">Disulfide bond</keyword>
<dbReference type="InterPro" id="IPR036686">
    <property type="entry name" value="Class_II_Hydrophobin_sf"/>
</dbReference>
<evidence type="ECO:0000256" key="3">
    <source>
        <dbReference type="SAM" id="SignalP"/>
    </source>
</evidence>
<comment type="similarity">
    <text evidence="1">Belongs to the cerato-ulmin hydrophobin family.</text>
</comment>
<reference evidence="4 5" key="1">
    <citation type="submission" date="2019-10" db="EMBL/GenBank/DDBJ databases">
        <authorList>
            <person name="Palmer J.M."/>
        </authorList>
    </citation>
    <scope>NUCLEOTIDE SEQUENCE [LARGE SCALE GENOMIC DNA]</scope>
    <source>
        <strain evidence="4 5">TWF718</strain>
    </source>
</reference>
<dbReference type="GO" id="GO:0005576">
    <property type="term" value="C:extracellular region"/>
    <property type="evidence" value="ECO:0007669"/>
    <property type="project" value="InterPro"/>
</dbReference>
<dbReference type="Pfam" id="PF06766">
    <property type="entry name" value="Hydrophobin_2"/>
    <property type="match status" value="1"/>
</dbReference>
<dbReference type="CDD" id="cd23508">
    <property type="entry name" value="hydrophobin_II"/>
    <property type="match status" value="1"/>
</dbReference>
<feature type="signal peptide" evidence="3">
    <location>
        <begin position="1"/>
        <end position="17"/>
    </location>
</feature>
<proteinExistence type="inferred from homology"/>
<feature type="chain" id="PRO_5042989678" evidence="3">
    <location>
        <begin position="18"/>
        <end position="111"/>
    </location>
</feature>
<dbReference type="InterPro" id="IPR010636">
    <property type="entry name" value="Class_II_hydrophobin"/>
</dbReference>
<organism evidence="4 5">
    <name type="scientific">Orbilia javanica</name>
    <dbReference type="NCBI Taxonomy" id="47235"/>
    <lineage>
        <taxon>Eukaryota</taxon>
        <taxon>Fungi</taxon>
        <taxon>Dikarya</taxon>
        <taxon>Ascomycota</taxon>
        <taxon>Pezizomycotina</taxon>
        <taxon>Orbiliomycetes</taxon>
        <taxon>Orbiliales</taxon>
        <taxon>Orbiliaceae</taxon>
        <taxon>Orbilia</taxon>
    </lineage>
</organism>
<comment type="caution">
    <text evidence="4">The sequence shown here is derived from an EMBL/GenBank/DDBJ whole genome shotgun (WGS) entry which is preliminary data.</text>
</comment>
<evidence type="ECO:0000256" key="1">
    <source>
        <dbReference type="ARBA" id="ARBA00009576"/>
    </source>
</evidence>
<dbReference type="AlphaFoldDB" id="A0AAN8MVQ1"/>
<accession>A0AAN8MVQ1</accession>
<dbReference type="Gene3D" id="3.20.120.10">
    <property type="entry name" value="Hydrophobin"/>
    <property type="match status" value="1"/>
</dbReference>
<sequence length="111" mass="11535">MKFSIACIAIFSVGAYALPRAAPVPAGVSVDAYQPCRVDGFFGRQAKCCDGDALGVASLGCKPVSKAPTSAEDFVTLCKEKTPKCCWADPTDGIVDASCQTPVGVNELMNN</sequence>
<keyword evidence="3" id="KW-0732">Signal</keyword>
<keyword evidence="5" id="KW-1185">Reference proteome</keyword>
<dbReference type="Proteomes" id="UP001313282">
    <property type="component" value="Unassembled WGS sequence"/>
</dbReference>
<name>A0AAN8MVQ1_9PEZI</name>
<evidence type="ECO:0000256" key="2">
    <source>
        <dbReference type="ARBA" id="ARBA00023157"/>
    </source>
</evidence>
<evidence type="ECO:0000313" key="5">
    <source>
        <dbReference type="Proteomes" id="UP001313282"/>
    </source>
</evidence>